<comment type="caution">
    <text evidence="1">The sequence shown here is derived from an EMBL/GenBank/DDBJ whole genome shotgun (WGS) entry which is preliminary data.</text>
</comment>
<gene>
    <name evidence="1" type="ORF">SDC9_140935</name>
</gene>
<evidence type="ECO:0000313" key="1">
    <source>
        <dbReference type="EMBL" id="MPM93793.1"/>
    </source>
</evidence>
<name>A0A645DYW8_9ZZZZ</name>
<protein>
    <submittedName>
        <fullName evidence="1">Uncharacterized protein</fullName>
    </submittedName>
</protein>
<organism evidence="1">
    <name type="scientific">bioreactor metagenome</name>
    <dbReference type="NCBI Taxonomy" id="1076179"/>
    <lineage>
        <taxon>unclassified sequences</taxon>
        <taxon>metagenomes</taxon>
        <taxon>ecological metagenomes</taxon>
    </lineage>
</organism>
<sequence length="74" mass="8006">MYGGVDRRNHGVKHDYILVAAAACNDLGVNQIFIPLKFLFGNHALAAITALNIYQLVAVLGKTLKIRAAVLLCL</sequence>
<reference evidence="1" key="1">
    <citation type="submission" date="2019-08" db="EMBL/GenBank/DDBJ databases">
        <authorList>
            <person name="Kucharzyk K."/>
            <person name="Murdoch R.W."/>
            <person name="Higgins S."/>
            <person name="Loffler F."/>
        </authorList>
    </citation>
    <scope>NUCLEOTIDE SEQUENCE</scope>
</reference>
<dbReference type="AlphaFoldDB" id="A0A645DYW8"/>
<dbReference type="EMBL" id="VSSQ01040520">
    <property type="protein sequence ID" value="MPM93793.1"/>
    <property type="molecule type" value="Genomic_DNA"/>
</dbReference>
<proteinExistence type="predicted"/>
<accession>A0A645DYW8</accession>